<dbReference type="Gene3D" id="3.40.50.2000">
    <property type="entry name" value="Glycogen Phosphorylase B"/>
    <property type="match status" value="2"/>
</dbReference>
<dbReference type="Pfam" id="PF00534">
    <property type="entry name" value="Glycos_transf_1"/>
    <property type="match status" value="1"/>
</dbReference>
<reference evidence="2 3" key="1">
    <citation type="submission" date="2020-08" db="EMBL/GenBank/DDBJ databases">
        <title>Genomic Encyclopedia of Type Strains, Phase IV (KMG-IV): sequencing the most valuable type-strain genomes for metagenomic binning, comparative biology and taxonomic classification.</title>
        <authorList>
            <person name="Goeker M."/>
        </authorList>
    </citation>
    <scope>NUCLEOTIDE SEQUENCE [LARGE SCALE GENOMIC DNA]</scope>
    <source>
        <strain evidence="2 3">DSM 105074</strain>
    </source>
</reference>
<protein>
    <submittedName>
        <fullName evidence="2">Glycosyltransferase involved in cell wall biosynthesis</fullName>
    </submittedName>
</protein>
<evidence type="ECO:0000313" key="2">
    <source>
        <dbReference type="EMBL" id="MBB5286683.1"/>
    </source>
</evidence>
<name>A0A840TZF9_9BACT</name>
<dbReference type="GO" id="GO:0016757">
    <property type="term" value="F:glycosyltransferase activity"/>
    <property type="evidence" value="ECO:0007669"/>
    <property type="project" value="InterPro"/>
</dbReference>
<proteinExistence type="predicted"/>
<keyword evidence="3" id="KW-1185">Reference proteome</keyword>
<evidence type="ECO:0000313" key="3">
    <source>
        <dbReference type="Proteomes" id="UP000557307"/>
    </source>
</evidence>
<dbReference type="InterPro" id="IPR050194">
    <property type="entry name" value="Glycosyltransferase_grp1"/>
</dbReference>
<dbReference type="CDD" id="cd03801">
    <property type="entry name" value="GT4_PimA-like"/>
    <property type="match status" value="1"/>
</dbReference>
<dbReference type="Proteomes" id="UP000557307">
    <property type="component" value="Unassembled WGS sequence"/>
</dbReference>
<dbReference type="AlphaFoldDB" id="A0A840TZF9"/>
<dbReference type="PANTHER" id="PTHR45947">
    <property type="entry name" value="SULFOQUINOVOSYL TRANSFERASE SQD2"/>
    <property type="match status" value="1"/>
</dbReference>
<gene>
    <name evidence="2" type="ORF">HNQ92_004844</name>
</gene>
<accession>A0A840TZF9</accession>
<evidence type="ECO:0000259" key="1">
    <source>
        <dbReference type="Pfam" id="PF00534"/>
    </source>
</evidence>
<organism evidence="2 3">
    <name type="scientific">Rhabdobacter roseus</name>
    <dbReference type="NCBI Taxonomy" id="1655419"/>
    <lineage>
        <taxon>Bacteria</taxon>
        <taxon>Pseudomonadati</taxon>
        <taxon>Bacteroidota</taxon>
        <taxon>Cytophagia</taxon>
        <taxon>Cytophagales</taxon>
        <taxon>Cytophagaceae</taxon>
        <taxon>Rhabdobacter</taxon>
    </lineage>
</organism>
<sequence length="364" mass="42441">MKILIIGQLPPPYTGQSLQIEKILNILKKNSFNFKFIQLDFSEKTSEIGRFDISKVLKLVLIFCKICYNLLLYRPDYIYYPPAGPNFIPMIRDFILLFPIRLFKFKIIFRFHAGGIHKLYSSLNPILKYFYKFSYYHADYSLCMSEAGKIDPIFLKSKEIIIITNGVKDNFQHIENIKIDFNVLFVGICSEDKGILDFVEVIKAANRINSKIKGVIIGDIIDQNINRIIHDGINEGFIKYEGVKVGEEKRKVFQRANVLLFPTFYKSENFPTVVLEAFSYALPVVSTKWRGVVDQVNDSNGYIHDVHDITGMTKSILTLENNKDLYEIMSRNARLDYLNKYTLQAYEKNFYDFFRKLEKNILIV</sequence>
<dbReference type="PANTHER" id="PTHR45947:SF3">
    <property type="entry name" value="SULFOQUINOVOSYL TRANSFERASE SQD2"/>
    <property type="match status" value="1"/>
</dbReference>
<dbReference type="RefSeq" id="WP_184178077.1">
    <property type="nucleotide sequence ID" value="NZ_JACHGF010000011.1"/>
</dbReference>
<keyword evidence="2" id="KW-0808">Transferase</keyword>
<dbReference type="EMBL" id="JACHGF010000011">
    <property type="protein sequence ID" value="MBB5286683.1"/>
    <property type="molecule type" value="Genomic_DNA"/>
</dbReference>
<feature type="domain" description="Glycosyl transferase family 1" evidence="1">
    <location>
        <begin position="179"/>
        <end position="334"/>
    </location>
</feature>
<dbReference type="InterPro" id="IPR001296">
    <property type="entry name" value="Glyco_trans_1"/>
</dbReference>
<dbReference type="SUPFAM" id="SSF53756">
    <property type="entry name" value="UDP-Glycosyltransferase/glycogen phosphorylase"/>
    <property type="match status" value="1"/>
</dbReference>
<comment type="caution">
    <text evidence="2">The sequence shown here is derived from an EMBL/GenBank/DDBJ whole genome shotgun (WGS) entry which is preliminary data.</text>
</comment>